<feature type="transmembrane region" description="Helical" evidence="10">
    <location>
        <begin position="228"/>
        <end position="246"/>
    </location>
</feature>
<dbReference type="EMBL" id="LN871598">
    <property type="protein sequence ID" value="SJK86503.1"/>
    <property type="molecule type" value="Genomic_DNA"/>
</dbReference>
<keyword evidence="7 10" id="KW-0445">Lipid transport</keyword>
<reference evidence="11 12" key="3">
    <citation type="journal article" date="2016" name="Sci. Rep.">
        <title>Genome-wide diversity and gene expression profiling of Babesia microti isolates identify polymorphic genes that mediate host-pathogen interactions.</title>
        <authorList>
            <person name="Silva J.C."/>
            <person name="Cornillot E."/>
            <person name="McCracken C."/>
            <person name="Usmani-Brown S."/>
            <person name="Dwivedi A."/>
            <person name="Ifeonu O.O."/>
            <person name="Crabtree J."/>
            <person name="Gotia H.T."/>
            <person name="Virji A.Z."/>
            <person name="Reynes C."/>
            <person name="Colinge J."/>
            <person name="Kumar V."/>
            <person name="Lawres L."/>
            <person name="Pazzi J.E."/>
            <person name="Pablo J.V."/>
            <person name="Hung C."/>
            <person name="Brancato J."/>
            <person name="Kumari P."/>
            <person name="Orvis J."/>
            <person name="Tretina K."/>
            <person name="Chibucos M."/>
            <person name="Ott S."/>
            <person name="Sadzewicz L."/>
            <person name="Sengamalay N."/>
            <person name="Shetty A.C."/>
            <person name="Su Q."/>
            <person name="Tallon L."/>
            <person name="Fraser C.M."/>
            <person name="Frutos R."/>
            <person name="Molina D.M."/>
            <person name="Krause P.J."/>
            <person name="Ben Mamoun C."/>
        </authorList>
    </citation>
    <scope>NUCLEOTIDE SEQUENCE [LARGE SCALE GENOMIC DNA]</scope>
    <source>
        <strain evidence="11 12">RI</strain>
    </source>
</reference>
<accession>A0A1R4ABW1</accession>
<dbReference type="Pfam" id="PF04161">
    <property type="entry name" value="Arv1"/>
    <property type="match status" value="1"/>
</dbReference>
<sequence length="326" mass="37797">MVVCVECGAKMDSLYNIFNHSTIQIRKCSNCGCIADKYQKWDYVLMFISIVLLKKSVIRHILSNYEVRHTNNNNKRGELHNYAIFITLFFLWSTLDAYKLAIIYNCAQETIDSSISDKFLHAINLTYSKNDNNETILPPSDNESLTNAQMLTTKDQIFGGNNNLSTSTIDRLIYVFYQISYHMAKNYKINTFDCEILNSNNLLSKIYRFLVHYNTHSFEPLGLLKRTFVYNTFTVLSIAIIVTIIIGNNFKFNNILIVCLGPMHGKIFIIMMIIWRADIYIDLFIHIYVMYSYIITLHIYLEKPYTLCFAIVALPQLALSISASYQ</sequence>
<dbReference type="GeneID" id="24425202"/>
<gene>
    <name evidence="11" type="ORF">BMR1_03g02800</name>
</gene>
<evidence type="ECO:0000256" key="9">
    <source>
        <dbReference type="ARBA" id="ARBA00023136"/>
    </source>
</evidence>
<feature type="transmembrane region" description="Helical" evidence="10">
    <location>
        <begin position="252"/>
        <end position="274"/>
    </location>
</feature>
<feature type="transmembrane region" description="Helical" evidence="10">
    <location>
        <begin position="281"/>
        <end position="301"/>
    </location>
</feature>
<dbReference type="GO" id="GO:0016125">
    <property type="term" value="P:sterol metabolic process"/>
    <property type="evidence" value="ECO:0007669"/>
    <property type="project" value="UniProtKB-UniRule"/>
</dbReference>
<dbReference type="AlphaFoldDB" id="A0A1R4ABW1"/>
<proteinExistence type="inferred from homology"/>
<dbReference type="OrthoDB" id="2192830at2759"/>
<evidence type="ECO:0000313" key="12">
    <source>
        <dbReference type="Proteomes" id="UP000002899"/>
    </source>
</evidence>
<keyword evidence="6 10" id="KW-1133">Transmembrane helix</keyword>
<evidence type="ECO:0000256" key="10">
    <source>
        <dbReference type="RuleBase" id="RU368065"/>
    </source>
</evidence>
<protein>
    <recommendedName>
        <fullName evidence="10">Protein ARV</fullName>
    </recommendedName>
</protein>
<dbReference type="PANTHER" id="PTHR14467:SF0">
    <property type="entry name" value="PROTEIN ARV1"/>
    <property type="match status" value="1"/>
</dbReference>
<comment type="similarity">
    <text evidence="2 10">Belongs to the ARV1 family.</text>
</comment>
<dbReference type="VEuPathDB" id="PiroplasmaDB:BMR1_03g02800"/>
<evidence type="ECO:0000256" key="6">
    <source>
        <dbReference type="ARBA" id="ARBA00022989"/>
    </source>
</evidence>
<comment type="function">
    <text evidence="10">Mediator of sterol homeostasis involved in sterol uptake, trafficking and distribution into membranes.</text>
</comment>
<evidence type="ECO:0000313" key="11">
    <source>
        <dbReference type="EMBL" id="SJK86503.1"/>
    </source>
</evidence>
<keyword evidence="3 10" id="KW-0813">Transport</keyword>
<dbReference type="InterPro" id="IPR007290">
    <property type="entry name" value="Arv1"/>
</dbReference>
<evidence type="ECO:0000256" key="4">
    <source>
        <dbReference type="ARBA" id="ARBA00022692"/>
    </source>
</evidence>
<dbReference type="Proteomes" id="UP000002899">
    <property type="component" value="Chromosome III"/>
</dbReference>
<keyword evidence="12" id="KW-1185">Reference proteome</keyword>
<dbReference type="GO" id="GO:0032366">
    <property type="term" value="P:intracellular sterol transport"/>
    <property type="evidence" value="ECO:0007669"/>
    <property type="project" value="UniProtKB-UniRule"/>
</dbReference>
<keyword evidence="5 10" id="KW-0256">Endoplasmic reticulum</keyword>
<keyword evidence="9 10" id="KW-0472">Membrane</keyword>
<evidence type="ECO:0000256" key="2">
    <source>
        <dbReference type="ARBA" id="ARBA00009187"/>
    </source>
</evidence>
<keyword evidence="4 10" id="KW-0812">Transmembrane</keyword>
<comment type="function">
    <text evidence="10">Regulates also the sphingolipid metabolism.</text>
</comment>
<evidence type="ECO:0000256" key="7">
    <source>
        <dbReference type="ARBA" id="ARBA00023055"/>
    </source>
</evidence>
<reference evidence="11 12" key="2">
    <citation type="journal article" date="2013" name="PLoS ONE">
        <title>Whole genome mapping and re-organization of the nuclear and mitochondrial genomes of Babesia microti isolates.</title>
        <authorList>
            <person name="Cornillot E."/>
            <person name="Dassouli A."/>
            <person name="Garg A."/>
            <person name="Pachikara N."/>
            <person name="Randazzo S."/>
            <person name="Depoix D."/>
            <person name="Carcy B."/>
            <person name="Delbecq S."/>
            <person name="Frutos R."/>
            <person name="Silva J.C."/>
            <person name="Sutton R."/>
            <person name="Krause P.J."/>
            <person name="Mamoun C.B."/>
        </authorList>
    </citation>
    <scope>NUCLEOTIDE SEQUENCE [LARGE SCALE GENOMIC DNA]</scope>
    <source>
        <strain evidence="11 12">RI</strain>
    </source>
</reference>
<name>A0A1R4ABW1_BABMR</name>
<evidence type="ECO:0000256" key="1">
    <source>
        <dbReference type="ARBA" id="ARBA00004477"/>
    </source>
</evidence>
<keyword evidence="10" id="KW-0746">Sphingolipid metabolism</keyword>
<dbReference type="PANTHER" id="PTHR14467">
    <property type="entry name" value="ARV1"/>
    <property type="match status" value="1"/>
</dbReference>
<dbReference type="RefSeq" id="XP_012649171.2">
    <property type="nucleotide sequence ID" value="XM_012793717.2"/>
</dbReference>
<keyword evidence="8 10" id="KW-0443">Lipid metabolism</keyword>
<dbReference type="GO" id="GO:0005794">
    <property type="term" value="C:Golgi apparatus"/>
    <property type="evidence" value="ECO:0007669"/>
    <property type="project" value="TreeGrafter"/>
</dbReference>
<evidence type="ECO:0000256" key="8">
    <source>
        <dbReference type="ARBA" id="ARBA00023098"/>
    </source>
</evidence>
<dbReference type="GO" id="GO:0032541">
    <property type="term" value="C:cortical endoplasmic reticulum"/>
    <property type="evidence" value="ECO:0007669"/>
    <property type="project" value="TreeGrafter"/>
</dbReference>
<evidence type="ECO:0000256" key="3">
    <source>
        <dbReference type="ARBA" id="ARBA00022448"/>
    </source>
</evidence>
<dbReference type="GO" id="GO:0005789">
    <property type="term" value="C:endoplasmic reticulum membrane"/>
    <property type="evidence" value="ECO:0007669"/>
    <property type="project" value="UniProtKB-SubCell"/>
</dbReference>
<comment type="subcellular location">
    <subcellularLocation>
        <location evidence="1 10">Endoplasmic reticulum membrane</location>
        <topology evidence="1 10">Multi-pass membrane protein</topology>
    </subcellularLocation>
</comment>
<organism evidence="11 12">
    <name type="scientific">Babesia microti (strain RI)</name>
    <dbReference type="NCBI Taxonomy" id="1133968"/>
    <lineage>
        <taxon>Eukaryota</taxon>
        <taxon>Sar</taxon>
        <taxon>Alveolata</taxon>
        <taxon>Apicomplexa</taxon>
        <taxon>Aconoidasida</taxon>
        <taxon>Piroplasmida</taxon>
        <taxon>Babesiidae</taxon>
        <taxon>Babesia</taxon>
    </lineage>
</organism>
<dbReference type="GO" id="GO:0097036">
    <property type="term" value="P:regulation of plasma membrane sterol distribution"/>
    <property type="evidence" value="ECO:0007669"/>
    <property type="project" value="UniProtKB-UniRule"/>
</dbReference>
<dbReference type="GO" id="GO:0006665">
    <property type="term" value="P:sphingolipid metabolic process"/>
    <property type="evidence" value="ECO:0007669"/>
    <property type="project" value="UniProtKB-UniRule"/>
</dbReference>
<evidence type="ECO:0000256" key="5">
    <source>
        <dbReference type="ARBA" id="ARBA00022824"/>
    </source>
</evidence>
<reference evidence="11 12" key="1">
    <citation type="journal article" date="2012" name="Nucleic Acids Res.">
        <title>Sequencing of the smallest Apicomplexan genome from the human pathogen Babesia microti.</title>
        <authorList>
            <person name="Cornillot E."/>
            <person name="Hadj-Kaddour K."/>
            <person name="Dassouli A."/>
            <person name="Noel B."/>
            <person name="Ranwez V."/>
            <person name="Vacherie B."/>
            <person name="Augagneur Y."/>
            <person name="Bres V."/>
            <person name="Duclos A."/>
            <person name="Randazzo S."/>
            <person name="Carcy B."/>
            <person name="Debierre-Grockiego F."/>
            <person name="Delbecq S."/>
            <person name="Moubri-Menage K."/>
            <person name="Shams-Eldin H."/>
            <person name="Usmani-Brown S."/>
            <person name="Bringaud F."/>
            <person name="Wincker P."/>
            <person name="Vivares C.P."/>
            <person name="Schwarz R.T."/>
            <person name="Schetters T.P."/>
            <person name="Krause P.J."/>
            <person name="Gorenflot A."/>
            <person name="Berry V."/>
            <person name="Barbe V."/>
            <person name="Ben Mamoun C."/>
        </authorList>
    </citation>
    <scope>NUCLEOTIDE SEQUENCE [LARGE SCALE GENOMIC DNA]</scope>
    <source>
        <strain evidence="11 12">RI</strain>
    </source>
</reference>
<dbReference type="KEGG" id="bmic:BMR1_03g02800"/>